<organism evidence="3 4">
    <name type="scientific">Tuber borchii</name>
    <name type="common">White truffle</name>
    <dbReference type="NCBI Taxonomy" id="42251"/>
    <lineage>
        <taxon>Eukaryota</taxon>
        <taxon>Fungi</taxon>
        <taxon>Dikarya</taxon>
        <taxon>Ascomycota</taxon>
        <taxon>Pezizomycotina</taxon>
        <taxon>Pezizomycetes</taxon>
        <taxon>Pezizales</taxon>
        <taxon>Tuberaceae</taxon>
        <taxon>Tuber</taxon>
    </lineage>
</organism>
<keyword evidence="2" id="KW-0812">Transmembrane</keyword>
<evidence type="ECO:0000313" key="4">
    <source>
        <dbReference type="Proteomes" id="UP000244722"/>
    </source>
</evidence>
<accession>A0A2T6ZAD7</accession>
<sequence length="191" mass="22511">MGEWERRPFHKEKNKQKKQFKPKNFKSQKSRSKDLKNYYASRKSTGHIQLAAIVQCSAVQSEYRAYVLRESSAVQKECKPRIPVQIFIFIYYFSLACFPPLFLSLTTSRTSVCDLLLRSILHLHFVFLLRWQSGEVGNRGDAWADGSMAQQEQGGRGRENLCFLPFTYFFYFSSQVYICLWEVFSFFLRSF</sequence>
<feature type="compositionally biased region" description="Basic residues" evidence="1">
    <location>
        <begin position="8"/>
        <end position="30"/>
    </location>
</feature>
<evidence type="ECO:0000256" key="1">
    <source>
        <dbReference type="SAM" id="MobiDB-lite"/>
    </source>
</evidence>
<keyword evidence="4" id="KW-1185">Reference proteome</keyword>
<protein>
    <submittedName>
        <fullName evidence="3">Uncharacterized protein</fullName>
    </submittedName>
</protein>
<feature type="transmembrane region" description="Helical" evidence="2">
    <location>
        <begin position="168"/>
        <end position="188"/>
    </location>
</feature>
<dbReference type="AlphaFoldDB" id="A0A2T6ZAD7"/>
<evidence type="ECO:0000256" key="2">
    <source>
        <dbReference type="SAM" id="Phobius"/>
    </source>
</evidence>
<dbReference type="EMBL" id="NESQ01000531">
    <property type="protein sequence ID" value="PUU72460.1"/>
    <property type="molecule type" value="Genomic_DNA"/>
</dbReference>
<feature type="transmembrane region" description="Helical" evidence="2">
    <location>
        <begin position="82"/>
        <end position="103"/>
    </location>
</feature>
<keyword evidence="2" id="KW-1133">Transmembrane helix</keyword>
<name>A0A2T6ZAD7_TUBBO</name>
<reference evidence="3 4" key="1">
    <citation type="submission" date="2017-04" db="EMBL/GenBank/DDBJ databases">
        <title>Draft genome sequence of Tuber borchii Vittad., a whitish edible truffle.</title>
        <authorList>
            <consortium name="DOE Joint Genome Institute"/>
            <person name="Murat C."/>
            <person name="Kuo A."/>
            <person name="Barry K.W."/>
            <person name="Clum A."/>
            <person name="Dockter R.B."/>
            <person name="Fauchery L."/>
            <person name="Iotti M."/>
            <person name="Kohler A."/>
            <person name="Labutti K."/>
            <person name="Lindquist E.A."/>
            <person name="Lipzen A."/>
            <person name="Ohm R.A."/>
            <person name="Wang M."/>
            <person name="Grigoriev I.V."/>
            <person name="Zambonelli A."/>
            <person name="Martin F.M."/>
        </authorList>
    </citation>
    <scope>NUCLEOTIDE SEQUENCE [LARGE SCALE GENOMIC DNA]</scope>
    <source>
        <strain evidence="3 4">Tbo3840</strain>
    </source>
</reference>
<gene>
    <name evidence="3" type="ORF">B9Z19DRAFT_675229</name>
</gene>
<feature type="region of interest" description="Disordered" evidence="1">
    <location>
        <begin position="1"/>
        <end position="33"/>
    </location>
</feature>
<proteinExistence type="predicted"/>
<comment type="caution">
    <text evidence="3">The sequence shown here is derived from an EMBL/GenBank/DDBJ whole genome shotgun (WGS) entry which is preliminary data.</text>
</comment>
<evidence type="ECO:0000313" key="3">
    <source>
        <dbReference type="EMBL" id="PUU72460.1"/>
    </source>
</evidence>
<keyword evidence="2" id="KW-0472">Membrane</keyword>
<dbReference type="Proteomes" id="UP000244722">
    <property type="component" value="Unassembled WGS sequence"/>
</dbReference>